<protein>
    <recommendedName>
        <fullName evidence="4">DUF4252 domain-containing protein</fullName>
    </recommendedName>
</protein>
<evidence type="ECO:0000313" key="2">
    <source>
        <dbReference type="EMBL" id="MDN3204928.1"/>
    </source>
</evidence>
<evidence type="ECO:0008006" key="4">
    <source>
        <dbReference type="Google" id="ProtNLM"/>
    </source>
</evidence>
<organism evidence="2 3">
    <name type="scientific">Algoriphagus sediminis</name>
    <dbReference type="NCBI Taxonomy" id="3057113"/>
    <lineage>
        <taxon>Bacteria</taxon>
        <taxon>Pseudomonadati</taxon>
        <taxon>Bacteroidota</taxon>
        <taxon>Cytophagia</taxon>
        <taxon>Cytophagales</taxon>
        <taxon>Cyclobacteriaceae</taxon>
        <taxon>Algoriphagus</taxon>
    </lineage>
</organism>
<evidence type="ECO:0000313" key="3">
    <source>
        <dbReference type="Proteomes" id="UP001171916"/>
    </source>
</evidence>
<reference evidence="2" key="1">
    <citation type="submission" date="2023-06" db="EMBL/GenBank/DDBJ databases">
        <title>Robiginitalea aurantiacus sp. nov. and Algoriphagus sediminis sp. nov., isolated from coastal sediment.</title>
        <authorList>
            <person name="Zhou Z.Y."/>
            <person name="An J."/>
            <person name="Jia Y.W."/>
            <person name="Du Z.J."/>
        </authorList>
    </citation>
    <scope>NUCLEOTIDE SEQUENCE</scope>
    <source>
        <strain evidence="2">C2-7</strain>
    </source>
</reference>
<keyword evidence="3" id="KW-1185">Reference proteome</keyword>
<comment type="caution">
    <text evidence="2">The sequence shown here is derived from an EMBL/GenBank/DDBJ whole genome shotgun (WGS) entry which is preliminary data.</text>
</comment>
<evidence type="ECO:0000256" key="1">
    <source>
        <dbReference type="SAM" id="SignalP"/>
    </source>
</evidence>
<sequence length="169" mass="19334">MKKLIYTTVLFLCATMMVQAQSDPYQSVNTKLGKDAQQPEVLWPFEMEGVAVEDISMKYEAPFKEVGSNITFDFNEFEEVKSAVYDLKKLDRNLIIQGFEEGIPEGFEEGFKRVDSNDFVIMSTKSGDKTPEEVYLLVGSKKQAELLYFKYGENASELHEKIKIELTNN</sequence>
<name>A0ABT7YEJ7_9BACT</name>
<accession>A0ABT7YEJ7</accession>
<gene>
    <name evidence="2" type="ORF">QVH07_12255</name>
</gene>
<keyword evidence="1" id="KW-0732">Signal</keyword>
<dbReference type="RefSeq" id="WP_290000774.1">
    <property type="nucleotide sequence ID" value="NZ_JAUEPH010000005.1"/>
</dbReference>
<dbReference type="Proteomes" id="UP001171916">
    <property type="component" value="Unassembled WGS sequence"/>
</dbReference>
<proteinExistence type="predicted"/>
<dbReference type="EMBL" id="JAUEPH010000005">
    <property type="protein sequence ID" value="MDN3204928.1"/>
    <property type="molecule type" value="Genomic_DNA"/>
</dbReference>
<feature type="signal peptide" evidence="1">
    <location>
        <begin position="1"/>
        <end position="22"/>
    </location>
</feature>
<feature type="chain" id="PRO_5046823515" description="DUF4252 domain-containing protein" evidence="1">
    <location>
        <begin position="23"/>
        <end position="169"/>
    </location>
</feature>